<dbReference type="PROSITE" id="PS51257">
    <property type="entry name" value="PROKAR_LIPOPROTEIN"/>
    <property type="match status" value="1"/>
</dbReference>
<dbReference type="Proteomes" id="UP001370348">
    <property type="component" value="Chromosome"/>
</dbReference>
<reference evidence="2 3" key="1">
    <citation type="submission" date="2021-12" db="EMBL/GenBank/DDBJ databases">
        <title>Discovery of the Pendulisporaceae a myxobacterial family with distinct sporulation behavior and unique specialized metabolism.</title>
        <authorList>
            <person name="Garcia R."/>
            <person name="Popoff A."/>
            <person name="Bader C.D."/>
            <person name="Loehr J."/>
            <person name="Walesch S."/>
            <person name="Walt C."/>
            <person name="Boldt J."/>
            <person name="Bunk B."/>
            <person name="Haeckl F.J.F.P.J."/>
            <person name="Gunesch A.P."/>
            <person name="Birkelbach J."/>
            <person name="Nuebel U."/>
            <person name="Pietschmann T."/>
            <person name="Bach T."/>
            <person name="Mueller R."/>
        </authorList>
    </citation>
    <scope>NUCLEOTIDE SEQUENCE [LARGE SCALE GENOMIC DNA]</scope>
    <source>
        <strain evidence="2 3">MSr11954</strain>
    </source>
</reference>
<dbReference type="RefSeq" id="WP_394825783.1">
    <property type="nucleotide sequence ID" value="NZ_CP089984.1"/>
</dbReference>
<organism evidence="2 3">
    <name type="scientific">Pendulispora albinea</name>
    <dbReference type="NCBI Taxonomy" id="2741071"/>
    <lineage>
        <taxon>Bacteria</taxon>
        <taxon>Pseudomonadati</taxon>
        <taxon>Myxococcota</taxon>
        <taxon>Myxococcia</taxon>
        <taxon>Myxococcales</taxon>
        <taxon>Sorangiineae</taxon>
        <taxon>Pendulisporaceae</taxon>
        <taxon>Pendulispora</taxon>
    </lineage>
</organism>
<accession>A0ABZ2M2W7</accession>
<evidence type="ECO:0000313" key="3">
    <source>
        <dbReference type="Proteomes" id="UP001370348"/>
    </source>
</evidence>
<keyword evidence="3" id="KW-1185">Reference proteome</keyword>
<feature type="signal peptide" evidence="1">
    <location>
        <begin position="1"/>
        <end position="19"/>
    </location>
</feature>
<evidence type="ECO:0000256" key="1">
    <source>
        <dbReference type="SAM" id="SignalP"/>
    </source>
</evidence>
<evidence type="ECO:0000313" key="2">
    <source>
        <dbReference type="EMBL" id="WXB16154.1"/>
    </source>
</evidence>
<protein>
    <recommendedName>
        <fullName evidence="4">Lipoprotein</fullName>
    </recommendedName>
</protein>
<name>A0ABZ2M2W7_9BACT</name>
<dbReference type="EMBL" id="CP089984">
    <property type="protein sequence ID" value="WXB16154.1"/>
    <property type="molecule type" value="Genomic_DNA"/>
</dbReference>
<evidence type="ECO:0008006" key="4">
    <source>
        <dbReference type="Google" id="ProtNLM"/>
    </source>
</evidence>
<gene>
    <name evidence="2" type="ORF">LZC94_02515</name>
</gene>
<sequence length="99" mass="10761">MSRLSLFSLAAIAMASTFAMGCASMIVGSSAWFDKQRPDVEPVASSDLACTVKPLEFVAVSHGDFREVEARGCGKKVQYKLVKVSFVEKWVKSSDVKPI</sequence>
<feature type="chain" id="PRO_5045349109" description="Lipoprotein" evidence="1">
    <location>
        <begin position="20"/>
        <end position="99"/>
    </location>
</feature>
<keyword evidence="1" id="KW-0732">Signal</keyword>
<proteinExistence type="predicted"/>